<gene>
    <name evidence="6" type="ORF">Aiant_58160</name>
</gene>
<evidence type="ECO:0000256" key="1">
    <source>
        <dbReference type="ARBA" id="ARBA00004141"/>
    </source>
</evidence>
<reference evidence="6 7" key="1">
    <citation type="submission" date="2020-08" db="EMBL/GenBank/DDBJ databases">
        <title>Whole genome shotgun sequence of Actinoplanes ianthinogenes NBRC 13996.</title>
        <authorList>
            <person name="Komaki H."/>
            <person name="Tamura T."/>
        </authorList>
    </citation>
    <scope>NUCLEOTIDE SEQUENCE [LARGE SCALE GENOMIC DNA]</scope>
    <source>
        <strain evidence="6 7">NBRC 13996</strain>
    </source>
</reference>
<evidence type="ECO:0000313" key="7">
    <source>
        <dbReference type="Proteomes" id="UP000676967"/>
    </source>
</evidence>
<feature type="transmembrane region" description="Helical" evidence="5">
    <location>
        <begin position="333"/>
        <end position="353"/>
    </location>
</feature>
<feature type="transmembrane region" description="Helical" evidence="5">
    <location>
        <begin position="299"/>
        <end position="321"/>
    </location>
</feature>
<dbReference type="SUPFAM" id="SSF103473">
    <property type="entry name" value="MFS general substrate transporter"/>
    <property type="match status" value="1"/>
</dbReference>
<feature type="transmembrane region" description="Helical" evidence="5">
    <location>
        <begin position="274"/>
        <end position="293"/>
    </location>
</feature>
<dbReference type="InterPro" id="IPR051788">
    <property type="entry name" value="MFS_Transporter"/>
</dbReference>
<dbReference type="PANTHER" id="PTHR23514">
    <property type="entry name" value="BYPASS OF STOP CODON PROTEIN 6"/>
    <property type="match status" value="1"/>
</dbReference>
<dbReference type="InterPro" id="IPR011701">
    <property type="entry name" value="MFS"/>
</dbReference>
<dbReference type="InterPro" id="IPR036259">
    <property type="entry name" value="MFS_trans_sf"/>
</dbReference>
<dbReference type="CDD" id="cd17393">
    <property type="entry name" value="MFS_MosC_like"/>
    <property type="match status" value="1"/>
</dbReference>
<feature type="transmembrane region" description="Helical" evidence="5">
    <location>
        <begin position="209"/>
        <end position="234"/>
    </location>
</feature>
<keyword evidence="4 5" id="KW-0472">Membrane</keyword>
<protein>
    <submittedName>
        <fullName evidence="6">MFS transporter</fullName>
    </submittedName>
</protein>
<comment type="subcellular location">
    <subcellularLocation>
        <location evidence="1">Membrane</location>
        <topology evidence="1">Multi-pass membrane protein</topology>
    </subcellularLocation>
</comment>
<evidence type="ECO:0000313" key="6">
    <source>
        <dbReference type="EMBL" id="BCJ45159.1"/>
    </source>
</evidence>
<feature type="transmembrane region" description="Helical" evidence="5">
    <location>
        <begin position="240"/>
        <end position="262"/>
    </location>
</feature>
<dbReference type="Gene3D" id="1.20.1250.20">
    <property type="entry name" value="MFS general substrate transporter like domains"/>
    <property type="match status" value="2"/>
</dbReference>
<accession>A0ABM7M0P3</accession>
<dbReference type="PANTHER" id="PTHR23514:SF13">
    <property type="entry name" value="INNER MEMBRANE PROTEIN YBJJ"/>
    <property type="match status" value="1"/>
</dbReference>
<evidence type="ECO:0000256" key="5">
    <source>
        <dbReference type="SAM" id="Phobius"/>
    </source>
</evidence>
<dbReference type="Pfam" id="PF07690">
    <property type="entry name" value="MFS_1"/>
    <property type="match status" value="1"/>
</dbReference>
<feature type="transmembrane region" description="Helical" evidence="5">
    <location>
        <begin position="80"/>
        <end position="98"/>
    </location>
</feature>
<evidence type="ECO:0000256" key="3">
    <source>
        <dbReference type="ARBA" id="ARBA00022989"/>
    </source>
</evidence>
<dbReference type="Proteomes" id="UP000676967">
    <property type="component" value="Chromosome"/>
</dbReference>
<feature type="transmembrane region" description="Helical" evidence="5">
    <location>
        <begin position="359"/>
        <end position="377"/>
    </location>
</feature>
<proteinExistence type="predicted"/>
<sequence>MILDQQRTSSDTSGRWAVTAVFFVNGLTLSTDIVRAPSLKEAYHLSAGWFGCTGLLFAVAALACMQVVGPLTARVGTRAVLRVTLAVMPVLLAGLAVVPGAWGFAVLTTLLGAAHGTTDAAMNTSAVAVERRAGRPVLNGCHAAWSVSAVVASLSTAALIQAGVSLTAHLVGAGVLLLVAGAVLGARLPDDGRGVPGGAPERAGWSRPLVLLGLTATAVMICEGGALGWGGIFLHEERHATLGLAAAAITAYTGGQSAGRLVGDRLTVRWGATTLFRLGAVLAAGGFAGAVLAPHPVVAVIGFAVAGSGSSVLVPLTYSAVGRLGGASEAALVSRLTTFTYTGILLGPALIGWSAGRLGLAATMAALPVLLLLVAAAPRPRQLVSS</sequence>
<evidence type="ECO:0000256" key="2">
    <source>
        <dbReference type="ARBA" id="ARBA00022692"/>
    </source>
</evidence>
<organism evidence="6 7">
    <name type="scientific">Actinoplanes ianthinogenes</name>
    <dbReference type="NCBI Taxonomy" id="122358"/>
    <lineage>
        <taxon>Bacteria</taxon>
        <taxon>Bacillati</taxon>
        <taxon>Actinomycetota</taxon>
        <taxon>Actinomycetes</taxon>
        <taxon>Micromonosporales</taxon>
        <taxon>Micromonosporaceae</taxon>
        <taxon>Actinoplanes</taxon>
    </lineage>
</organism>
<keyword evidence="2 5" id="KW-0812">Transmembrane</keyword>
<name>A0ABM7M0P3_9ACTN</name>
<keyword evidence="7" id="KW-1185">Reference proteome</keyword>
<evidence type="ECO:0000256" key="4">
    <source>
        <dbReference type="ARBA" id="ARBA00023136"/>
    </source>
</evidence>
<keyword evidence="3 5" id="KW-1133">Transmembrane helix</keyword>
<dbReference type="EMBL" id="AP023356">
    <property type="protein sequence ID" value="BCJ45159.1"/>
    <property type="molecule type" value="Genomic_DNA"/>
</dbReference>
<feature type="transmembrane region" description="Helical" evidence="5">
    <location>
        <begin position="47"/>
        <end position="68"/>
    </location>
</feature>
<feature type="transmembrane region" description="Helical" evidence="5">
    <location>
        <begin position="170"/>
        <end position="188"/>
    </location>
</feature>